<dbReference type="PANTHER" id="PTHR10877">
    <property type="entry name" value="POLYCYSTIN FAMILY MEMBER"/>
    <property type="match status" value="1"/>
</dbReference>
<evidence type="ECO:0000256" key="5">
    <source>
        <dbReference type="ARBA" id="ARBA00023136"/>
    </source>
</evidence>
<sequence>MTPFRSHLILFTITISIILICIGSIFIRFGFHQELVRDKTNGVRIIMVLMFQYLVGDPIKFIIIAVDRTIWPRDHYVPDMDKSRPEYDREDFLVQKVERQRRNLLITSQYRNEKLNEMYKEISRDLWLFGRYYFWLMLAMLATWEPRVYRSSDMIKKLMLFNHTDYYGLEELVHINQLFDYIEINLINTFDTNSTTPGTTFTSPPWVHAEQWVMLGVIRVRQLRRSSRKIGWSAPEYTDSSYLPGWQKPYKVVPYEDLHWRVTRPWVPMKWLAIDSFLLNFHHIGFFDYYPELRGYSTLLSRSKVSTKMVLDFLTEQHWLTRNTSAIFIDFTMYNVDMNLFSVITLRLEQLPFGGVLPHVGVEGYVLLRDFDHLKWYDLFVYMIYILVLLQFGKATVNKVWYDSRTLKNVWNIMDLLIFGLNAVVLWVMFFRASLVRSMLKNVSVFGNMDFVDFRRGSRLEGLVHMLIGLLICLTTLRLWRILQFANVFHLFNQTLRMAWQPVVSMAMMILIFLFGFCMMMVIINGNNSIYFNRFFQSLITCMCFSFGFSSHIHPSEMFHGGKAVGLILYAILGFFICTVLINVFVAMINNYFTMAKERRDLEEVQHLDFFQFLRVEYQGIFDFYMRLPCFRRGYKRNKRTVSQNISITTDYIERKIRFQRRRKKIKIVDEAKEESDFQMRGEQLLLVGEHMETQLQLLRLRLFGEKAEEAIRPKQKWRLFSRA</sequence>
<dbReference type="PANTHER" id="PTHR10877:SF183">
    <property type="entry name" value="AT14535P-RELATED"/>
    <property type="match status" value="1"/>
</dbReference>
<comment type="subcellular location">
    <subcellularLocation>
        <location evidence="1">Membrane</location>
        <topology evidence="1">Multi-pass membrane protein</topology>
    </subcellularLocation>
</comment>
<name>A0A6I8V0D5_DROPS</name>
<dbReference type="RefSeq" id="XP_002134773.2">
    <property type="nucleotide sequence ID" value="XM_002134737.2"/>
</dbReference>
<dbReference type="GO" id="GO:0016020">
    <property type="term" value="C:membrane"/>
    <property type="evidence" value="ECO:0007669"/>
    <property type="project" value="UniProtKB-SubCell"/>
</dbReference>
<feature type="transmembrane region" description="Helical" evidence="7">
    <location>
        <begin position="6"/>
        <end position="31"/>
    </location>
</feature>
<evidence type="ECO:0000256" key="4">
    <source>
        <dbReference type="ARBA" id="ARBA00022989"/>
    </source>
</evidence>
<feature type="transmembrane region" description="Helical" evidence="7">
    <location>
        <begin position="535"/>
        <end position="555"/>
    </location>
</feature>
<dbReference type="GO" id="GO:0005509">
    <property type="term" value="F:calcium ion binding"/>
    <property type="evidence" value="ECO:0007669"/>
    <property type="project" value="InterPro"/>
</dbReference>
<evidence type="ECO:0000259" key="9">
    <source>
        <dbReference type="Pfam" id="PF20519"/>
    </source>
</evidence>
<evidence type="ECO:0000256" key="6">
    <source>
        <dbReference type="ARBA" id="ARBA00023180"/>
    </source>
</evidence>
<keyword evidence="5 7" id="KW-0472">Membrane</keyword>
<evidence type="ECO:0000256" key="7">
    <source>
        <dbReference type="SAM" id="Phobius"/>
    </source>
</evidence>
<dbReference type="KEGG" id="dpo:6900380"/>
<feature type="transmembrane region" description="Helical" evidence="7">
    <location>
        <begin position="503"/>
        <end position="523"/>
    </location>
</feature>
<feature type="transmembrane region" description="Helical" evidence="7">
    <location>
        <begin position="376"/>
        <end position="393"/>
    </location>
</feature>
<feature type="domain" description="Polycystin cation channel PKD1/PKD2" evidence="8">
    <location>
        <begin position="379"/>
        <end position="594"/>
    </location>
</feature>
<keyword evidence="4 7" id="KW-1133">Transmembrane helix</keyword>
<evidence type="ECO:0000256" key="3">
    <source>
        <dbReference type="ARBA" id="ARBA00022692"/>
    </source>
</evidence>
<feature type="transmembrane region" description="Helical" evidence="7">
    <location>
        <begin position="463"/>
        <end position="483"/>
    </location>
</feature>
<dbReference type="InterPro" id="IPR003915">
    <property type="entry name" value="PKD_2"/>
</dbReference>
<evidence type="ECO:0000256" key="2">
    <source>
        <dbReference type="ARBA" id="ARBA00007200"/>
    </source>
</evidence>
<protein>
    <submittedName>
        <fullName evidence="11">Polycystic kidney disease 2-like 2 protein</fullName>
    </submittedName>
</protein>
<gene>
    <name evidence="11" type="primary">brv3</name>
</gene>
<evidence type="ECO:0000259" key="8">
    <source>
        <dbReference type="Pfam" id="PF08016"/>
    </source>
</evidence>
<dbReference type="FunCoup" id="A0A6I8V0D5">
    <property type="interactions" value="117"/>
</dbReference>
<dbReference type="Pfam" id="PF08016">
    <property type="entry name" value="PKD_channel"/>
    <property type="match status" value="1"/>
</dbReference>
<dbReference type="InterPro" id="IPR046791">
    <property type="entry name" value="Polycystin_dom"/>
</dbReference>
<dbReference type="GO" id="GO:0050982">
    <property type="term" value="P:detection of mechanical stimulus"/>
    <property type="evidence" value="ECO:0007669"/>
    <property type="project" value="TreeGrafter"/>
</dbReference>
<dbReference type="InterPro" id="IPR013122">
    <property type="entry name" value="PKD1_2_channel"/>
</dbReference>
<comment type="similarity">
    <text evidence="2">Belongs to the polycystin family.</text>
</comment>
<reference evidence="11" key="1">
    <citation type="submission" date="2025-08" db="UniProtKB">
        <authorList>
            <consortium name="RefSeq"/>
        </authorList>
    </citation>
    <scope>IDENTIFICATION</scope>
    <source>
        <strain evidence="11">MV-25-SWS-2005</strain>
        <tissue evidence="11">Whole body</tissue>
    </source>
</reference>
<keyword evidence="6" id="KW-0325">Glycoprotein</keyword>
<dbReference type="GO" id="GO:0005262">
    <property type="term" value="F:calcium channel activity"/>
    <property type="evidence" value="ECO:0007669"/>
    <property type="project" value="TreeGrafter"/>
</dbReference>
<feature type="transmembrane region" description="Helical" evidence="7">
    <location>
        <begin position="413"/>
        <end position="431"/>
    </location>
</feature>
<dbReference type="PRINTS" id="PR01433">
    <property type="entry name" value="POLYCYSTIN2"/>
</dbReference>
<keyword evidence="10" id="KW-1185">Reference proteome</keyword>
<dbReference type="Proteomes" id="UP000001819">
    <property type="component" value="Chromosome X"/>
</dbReference>
<keyword evidence="3 7" id="KW-0812">Transmembrane</keyword>
<evidence type="ECO:0000313" key="10">
    <source>
        <dbReference type="Proteomes" id="UP000001819"/>
    </source>
</evidence>
<dbReference type="InParanoid" id="A0A6I8V0D5"/>
<evidence type="ECO:0000256" key="1">
    <source>
        <dbReference type="ARBA" id="ARBA00004141"/>
    </source>
</evidence>
<evidence type="ECO:0000313" key="11">
    <source>
        <dbReference type="RefSeq" id="XP_002134773.2"/>
    </source>
</evidence>
<proteinExistence type="inferred from homology"/>
<dbReference type="AlphaFoldDB" id="A0A6I8V0D5"/>
<dbReference type="InterPro" id="IPR051223">
    <property type="entry name" value="Polycystin"/>
</dbReference>
<organism evidence="10 11">
    <name type="scientific">Drosophila pseudoobscura pseudoobscura</name>
    <name type="common">Fruit fly</name>
    <dbReference type="NCBI Taxonomy" id="46245"/>
    <lineage>
        <taxon>Eukaryota</taxon>
        <taxon>Metazoa</taxon>
        <taxon>Ecdysozoa</taxon>
        <taxon>Arthropoda</taxon>
        <taxon>Hexapoda</taxon>
        <taxon>Insecta</taxon>
        <taxon>Pterygota</taxon>
        <taxon>Neoptera</taxon>
        <taxon>Endopterygota</taxon>
        <taxon>Diptera</taxon>
        <taxon>Brachycera</taxon>
        <taxon>Muscomorpha</taxon>
        <taxon>Ephydroidea</taxon>
        <taxon>Drosophilidae</taxon>
        <taxon>Drosophila</taxon>
        <taxon>Sophophora</taxon>
    </lineage>
</organism>
<feature type="transmembrane region" description="Helical" evidence="7">
    <location>
        <begin position="567"/>
        <end position="593"/>
    </location>
</feature>
<dbReference type="Pfam" id="PF20519">
    <property type="entry name" value="Polycystin_dom"/>
    <property type="match status" value="1"/>
</dbReference>
<dbReference type="ExpressionAtlas" id="A0A6I8V0D5">
    <property type="expression patterns" value="baseline"/>
</dbReference>
<accession>A0A6I8V0D5</accession>
<feature type="transmembrane region" description="Helical" evidence="7">
    <location>
        <begin position="43"/>
        <end position="66"/>
    </location>
</feature>
<feature type="domain" description="Polycystin" evidence="9">
    <location>
        <begin position="169"/>
        <end position="367"/>
    </location>
</feature>